<keyword evidence="3" id="KW-1185">Reference proteome</keyword>
<feature type="region of interest" description="Disordered" evidence="1">
    <location>
        <begin position="158"/>
        <end position="177"/>
    </location>
</feature>
<protein>
    <submittedName>
        <fullName evidence="2">Uncharacterized protein</fullName>
    </submittedName>
</protein>
<evidence type="ECO:0000313" key="2">
    <source>
        <dbReference type="EMBL" id="KAK8933823.1"/>
    </source>
</evidence>
<dbReference type="PANTHER" id="PTHR35986:SF1">
    <property type="entry name" value="OS10G0430800 PROTEIN"/>
    <property type="match status" value="1"/>
</dbReference>
<dbReference type="Proteomes" id="UP001418222">
    <property type="component" value="Unassembled WGS sequence"/>
</dbReference>
<dbReference type="AlphaFoldDB" id="A0AAP0B973"/>
<comment type="caution">
    <text evidence="2">The sequence shown here is derived from an EMBL/GenBank/DDBJ whole genome shotgun (WGS) entry which is preliminary data.</text>
</comment>
<name>A0AAP0B973_9ASPA</name>
<proteinExistence type="predicted"/>
<gene>
    <name evidence="2" type="ORF">KSP39_PZI015395</name>
</gene>
<dbReference type="EMBL" id="JBBWWQ010000013">
    <property type="protein sequence ID" value="KAK8933823.1"/>
    <property type="molecule type" value="Genomic_DNA"/>
</dbReference>
<dbReference type="PANTHER" id="PTHR35986">
    <property type="entry name" value="EXPRESSED PROTEIN"/>
    <property type="match status" value="1"/>
</dbReference>
<accession>A0AAP0B973</accession>
<reference evidence="2 3" key="1">
    <citation type="journal article" date="2022" name="Nat. Plants">
        <title>Genomes of leafy and leafless Platanthera orchids illuminate the evolution of mycoheterotrophy.</title>
        <authorList>
            <person name="Li M.H."/>
            <person name="Liu K.W."/>
            <person name="Li Z."/>
            <person name="Lu H.C."/>
            <person name="Ye Q.L."/>
            <person name="Zhang D."/>
            <person name="Wang J.Y."/>
            <person name="Li Y.F."/>
            <person name="Zhong Z.M."/>
            <person name="Liu X."/>
            <person name="Yu X."/>
            <person name="Liu D.K."/>
            <person name="Tu X.D."/>
            <person name="Liu B."/>
            <person name="Hao Y."/>
            <person name="Liao X.Y."/>
            <person name="Jiang Y.T."/>
            <person name="Sun W.H."/>
            <person name="Chen J."/>
            <person name="Chen Y.Q."/>
            <person name="Ai Y."/>
            <person name="Zhai J.W."/>
            <person name="Wu S.S."/>
            <person name="Zhou Z."/>
            <person name="Hsiao Y.Y."/>
            <person name="Wu W.L."/>
            <person name="Chen Y.Y."/>
            <person name="Lin Y.F."/>
            <person name="Hsu J.L."/>
            <person name="Li C.Y."/>
            <person name="Wang Z.W."/>
            <person name="Zhao X."/>
            <person name="Zhong W.Y."/>
            <person name="Ma X.K."/>
            <person name="Ma L."/>
            <person name="Huang J."/>
            <person name="Chen G.Z."/>
            <person name="Huang M.Z."/>
            <person name="Huang L."/>
            <person name="Peng D.H."/>
            <person name="Luo Y.B."/>
            <person name="Zou S.Q."/>
            <person name="Chen S.P."/>
            <person name="Lan S."/>
            <person name="Tsai W.C."/>
            <person name="Van de Peer Y."/>
            <person name="Liu Z.J."/>
        </authorList>
    </citation>
    <scope>NUCLEOTIDE SEQUENCE [LARGE SCALE GENOMIC DNA]</scope>
    <source>
        <strain evidence="2">Lor287</strain>
    </source>
</reference>
<sequence>MADALLLLSEALRSKTGEDKMTPSERQLIYNCLAKMTKNFFVGAAVSSALVYRATRRFGHWHSIFLSAGPALFVGNLVFNRSGNACLDQILNIEGSRMQRELADIILRNFWKNPSRMRLVQKHFYPEFVFTDLSPDKALVKLRARNIYLDGTASERIEDHSINEDDDNAETQSFGESTSNLDAVNTFQNDLDGDFLADPLDCIFGIQQQSQDICHSGGAETTRIVRHAHKRGRRHRA</sequence>
<evidence type="ECO:0000313" key="3">
    <source>
        <dbReference type="Proteomes" id="UP001418222"/>
    </source>
</evidence>
<evidence type="ECO:0000256" key="1">
    <source>
        <dbReference type="SAM" id="MobiDB-lite"/>
    </source>
</evidence>
<organism evidence="2 3">
    <name type="scientific">Platanthera zijinensis</name>
    <dbReference type="NCBI Taxonomy" id="2320716"/>
    <lineage>
        <taxon>Eukaryota</taxon>
        <taxon>Viridiplantae</taxon>
        <taxon>Streptophyta</taxon>
        <taxon>Embryophyta</taxon>
        <taxon>Tracheophyta</taxon>
        <taxon>Spermatophyta</taxon>
        <taxon>Magnoliopsida</taxon>
        <taxon>Liliopsida</taxon>
        <taxon>Asparagales</taxon>
        <taxon>Orchidaceae</taxon>
        <taxon>Orchidoideae</taxon>
        <taxon>Orchideae</taxon>
        <taxon>Orchidinae</taxon>
        <taxon>Platanthera</taxon>
    </lineage>
</organism>